<dbReference type="InterPro" id="IPR013083">
    <property type="entry name" value="Znf_RING/FYVE/PHD"/>
</dbReference>
<dbReference type="Pfam" id="PF10272">
    <property type="entry name" value="Tmpp129"/>
    <property type="match status" value="1"/>
</dbReference>
<comment type="caution">
    <text evidence="16">The sequence shown here is derived from an EMBL/GenBank/DDBJ whole genome shotgun (WGS) entry which is preliminary data.</text>
</comment>
<evidence type="ECO:0000256" key="10">
    <source>
        <dbReference type="ARBA" id="ARBA00022927"/>
    </source>
</evidence>
<comment type="pathway">
    <text evidence="2">Protein modification; protein ubiquitination.</text>
</comment>
<keyword evidence="8" id="KW-0863">Zinc-finger</keyword>
<feature type="transmembrane region" description="Helical" evidence="14">
    <location>
        <begin position="372"/>
        <end position="388"/>
    </location>
</feature>
<evidence type="ECO:0000256" key="13">
    <source>
        <dbReference type="ARBA" id="ARBA00023140"/>
    </source>
</evidence>
<dbReference type="Gene3D" id="3.30.40.10">
    <property type="entry name" value="Zinc/RING finger domain, C3HC4 (zinc finger)"/>
    <property type="match status" value="1"/>
</dbReference>
<evidence type="ECO:0000313" key="17">
    <source>
        <dbReference type="Proteomes" id="UP000663842"/>
    </source>
</evidence>
<keyword evidence="7" id="KW-0479">Metal-binding</keyword>
<evidence type="ECO:0000256" key="5">
    <source>
        <dbReference type="ARBA" id="ARBA00022448"/>
    </source>
</evidence>
<dbReference type="GO" id="GO:0016567">
    <property type="term" value="P:protein ubiquitination"/>
    <property type="evidence" value="ECO:0007669"/>
    <property type="project" value="InterPro"/>
</dbReference>
<reference evidence="16" key="1">
    <citation type="submission" date="2021-02" db="EMBL/GenBank/DDBJ databases">
        <authorList>
            <person name="Nowell W R."/>
        </authorList>
    </citation>
    <scope>NUCLEOTIDE SEQUENCE</scope>
</reference>
<evidence type="ECO:0000256" key="11">
    <source>
        <dbReference type="ARBA" id="ARBA00022989"/>
    </source>
</evidence>
<evidence type="ECO:0000256" key="14">
    <source>
        <dbReference type="SAM" id="Phobius"/>
    </source>
</evidence>
<evidence type="ECO:0000256" key="9">
    <source>
        <dbReference type="ARBA" id="ARBA00022833"/>
    </source>
</evidence>
<comment type="subcellular location">
    <subcellularLocation>
        <location evidence="1">Peroxisome membrane</location>
        <topology evidence="1">Multi-pass membrane protein</topology>
    </subcellularLocation>
</comment>
<keyword evidence="13" id="KW-0576">Peroxisome</keyword>
<protein>
    <recommendedName>
        <fullName evidence="15">Pex N-terminal domain-containing protein</fullName>
    </recommendedName>
</protein>
<keyword evidence="6 14" id="KW-0812">Transmembrane</keyword>
<evidence type="ECO:0000256" key="3">
    <source>
        <dbReference type="ARBA" id="ARBA00007332"/>
    </source>
</evidence>
<evidence type="ECO:0000256" key="4">
    <source>
        <dbReference type="ARBA" id="ARBA00008704"/>
    </source>
</evidence>
<gene>
    <name evidence="16" type="ORF">UXM345_LOCUS4468</name>
</gene>
<evidence type="ECO:0000313" key="16">
    <source>
        <dbReference type="EMBL" id="CAF3795059.1"/>
    </source>
</evidence>
<dbReference type="SUPFAM" id="SSF57850">
    <property type="entry name" value="RING/U-box"/>
    <property type="match status" value="1"/>
</dbReference>
<sequence>MSSTNINSTLNFTSSTVTSPPLPSVFELLAQERLTELVRPCLRQVLKFLHEIRPVSNLLRMLYKYKDEFILIIESIIQWLYLNFYSALIGEHFYGLRRTANNRLRSLIFSVFLPYVKLKLDLLYEQMSMNSNNRNATFYMMLQILPKIQVFIEGVCWLYRLGYAFGRIEYYSPALQLAGVKLTYAKDPSPVIPASTSSSRFFSIVSQVISSGLFLVQFVEWWNNTNAGKQNSTSATVCPPLPSTVRTPSPIGRRQCPLCRQPCNIPTALPGTGFVYCHKCITEYVNRYHQCPTTHQPIGIEMSYPFSDHINASELSIITFLYILIAFIIILPPSELITAGFSIENIFSYFLVESEEISFIRYHIKRISIKCLVHSFLPFGYVLVLLYYCDWSSGVTNVPIDLFTQTSLVFRLILYICLLIPIVTSLIVLRWHLNDCHMHPIVRQLRLFIQTNSQQPEQTWHTVESSINTEFRRYDKFTCGTATSNVRCYVLDSWILKCSLYHVNIAQQSNVRVELVAAHDIHLQETNEEVSLSTQYLNLVVKSYLDGVKPFYIRLRASEYDDLRSKLQTHIENVKNIVVRQSLSDLFVDDFRQHVMRNPKYRLPATHQELDTCIGCLQTNANVKLVKNCDAPNVGQCKTCFCRPMWCLECLGKWFASRQDQARPETWLQSTCPCPSCRSIFCILDISIIEF</sequence>
<dbReference type="InterPro" id="IPR018801">
    <property type="entry name" value="TM129"/>
</dbReference>
<dbReference type="PANTHER" id="PTHR31322:SF2">
    <property type="entry name" value="E3 UBIQUITIN-PROTEIN LIGASE TM129"/>
    <property type="match status" value="1"/>
</dbReference>
<organism evidence="16 17">
    <name type="scientific">Rotaria magnacalcarata</name>
    <dbReference type="NCBI Taxonomy" id="392030"/>
    <lineage>
        <taxon>Eukaryota</taxon>
        <taxon>Metazoa</taxon>
        <taxon>Spiralia</taxon>
        <taxon>Gnathifera</taxon>
        <taxon>Rotifera</taxon>
        <taxon>Eurotatoria</taxon>
        <taxon>Bdelloidea</taxon>
        <taxon>Philodinida</taxon>
        <taxon>Philodinidae</taxon>
        <taxon>Rotaria</taxon>
    </lineage>
</organism>
<keyword evidence="9" id="KW-0862">Zinc</keyword>
<comment type="similarity">
    <text evidence="4">Belongs to the pex2/pex10/pex12 family.</text>
</comment>
<dbReference type="GO" id="GO:0061630">
    <property type="term" value="F:ubiquitin protein ligase activity"/>
    <property type="evidence" value="ECO:0007669"/>
    <property type="project" value="InterPro"/>
</dbReference>
<name>A0A819BNT2_9BILA</name>
<evidence type="ECO:0000259" key="15">
    <source>
        <dbReference type="Pfam" id="PF04757"/>
    </source>
</evidence>
<proteinExistence type="inferred from homology"/>
<dbReference type="PANTHER" id="PTHR31322">
    <property type="entry name" value="E3 UBIQUITIN-PROTEIN LIGASE TM129"/>
    <property type="match status" value="1"/>
</dbReference>
<feature type="transmembrane region" description="Helical" evidence="14">
    <location>
        <begin position="408"/>
        <end position="429"/>
    </location>
</feature>
<dbReference type="GO" id="GO:0005783">
    <property type="term" value="C:endoplasmic reticulum"/>
    <property type="evidence" value="ECO:0007669"/>
    <property type="project" value="TreeGrafter"/>
</dbReference>
<evidence type="ECO:0000256" key="8">
    <source>
        <dbReference type="ARBA" id="ARBA00022771"/>
    </source>
</evidence>
<evidence type="ECO:0000256" key="7">
    <source>
        <dbReference type="ARBA" id="ARBA00022723"/>
    </source>
</evidence>
<evidence type="ECO:0000256" key="1">
    <source>
        <dbReference type="ARBA" id="ARBA00004585"/>
    </source>
</evidence>
<evidence type="ECO:0000256" key="6">
    <source>
        <dbReference type="ARBA" id="ARBA00022692"/>
    </source>
</evidence>
<keyword evidence="5" id="KW-0813">Transport</keyword>
<feature type="transmembrane region" description="Helical" evidence="14">
    <location>
        <begin position="312"/>
        <end position="330"/>
    </location>
</feature>
<dbReference type="InterPro" id="IPR006845">
    <property type="entry name" value="Pex_N"/>
</dbReference>
<dbReference type="Proteomes" id="UP000663842">
    <property type="component" value="Unassembled WGS sequence"/>
</dbReference>
<accession>A0A819BNT2</accession>
<dbReference type="GO" id="GO:0015031">
    <property type="term" value="P:protein transport"/>
    <property type="evidence" value="ECO:0007669"/>
    <property type="project" value="UniProtKB-KW"/>
</dbReference>
<dbReference type="GO" id="GO:0008270">
    <property type="term" value="F:zinc ion binding"/>
    <property type="evidence" value="ECO:0007669"/>
    <property type="project" value="UniProtKB-KW"/>
</dbReference>
<keyword evidence="11 14" id="KW-1133">Transmembrane helix</keyword>
<feature type="domain" description="Pex N-terminal" evidence="15">
    <location>
        <begin position="32"/>
        <end position="224"/>
    </location>
</feature>
<evidence type="ECO:0000256" key="2">
    <source>
        <dbReference type="ARBA" id="ARBA00004906"/>
    </source>
</evidence>
<dbReference type="GO" id="GO:0005778">
    <property type="term" value="C:peroxisomal membrane"/>
    <property type="evidence" value="ECO:0007669"/>
    <property type="project" value="UniProtKB-SubCell"/>
</dbReference>
<dbReference type="EMBL" id="CAJOBF010000307">
    <property type="protein sequence ID" value="CAF3795059.1"/>
    <property type="molecule type" value="Genomic_DNA"/>
</dbReference>
<dbReference type="Pfam" id="PF04757">
    <property type="entry name" value="Pex2_Pex12"/>
    <property type="match status" value="1"/>
</dbReference>
<keyword evidence="10" id="KW-0653">Protein transport</keyword>
<dbReference type="AlphaFoldDB" id="A0A819BNT2"/>
<comment type="similarity">
    <text evidence="3">Belongs to the TMEM129 family.</text>
</comment>
<evidence type="ECO:0000256" key="12">
    <source>
        <dbReference type="ARBA" id="ARBA00023136"/>
    </source>
</evidence>
<keyword evidence="12 14" id="KW-0472">Membrane</keyword>